<dbReference type="SMART" id="SM00345">
    <property type="entry name" value="HTH_GNTR"/>
    <property type="match status" value="1"/>
</dbReference>
<dbReference type="Pfam" id="PF00155">
    <property type="entry name" value="Aminotran_1_2"/>
    <property type="match status" value="1"/>
</dbReference>
<dbReference type="SUPFAM" id="SSF53383">
    <property type="entry name" value="PLP-dependent transferases"/>
    <property type="match status" value="1"/>
</dbReference>
<dbReference type="InterPro" id="IPR015421">
    <property type="entry name" value="PyrdxlP-dep_Trfase_major"/>
</dbReference>
<keyword evidence="2" id="KW-0663">Pyridoxal phosphate</keyword>
<dbReference type="PANTHER" id="PTHR46577:SF1">
    <property type="entry name" value="HTH-TYPE TRANSCRIPTIONAL REGULATORY PROTEIN GABR"/>
    <property type="match status" value="1"/>
</dbReference>
<dbReference type="Pfam" id="PF00392">
    <property type="entry name" value="GntR"/>
    <property type="match status" value="1"/>
</dbReference>
<comment type="caution">
    <text evidence="7">The sequence shown here is derived from an EMBL/GenBank/DDBJ whole genome shotgun (WGS) entry which is preliminary data.</text>
</comment>
<dbReference type="RefSeq" id="WP_193638455.1">
    <property type="nucleotide sequence ID" value="NZ_JADCSA010000009.1"/>
</dbReference>
<proteinExistence type="inferred from homology"/>
<dbReference type="CDD" id="cd00609">
    <property type="entry name" value="AAT_like"/>
    <property type="match status" value="1"/>
</dbReference>
<keyword evidence="8" id="KW-1185">Reference proteome</keyword>
<dbReference type="InterPro" id="IPR015424">
    <property type="entry name" value="PyrdxlP-dep_Trfase"/>
</dbReference>
<dbReference type="PANTHER" id="PTHR46577">
    <property type="entry name" value="HTH-TYPE TRANSCRIPTIONAL REGULATORY PROTEIN GABR"/>
    <property type="match status" value="1"/>
</dbReference>
<evidence type="ECO:0000313" key="8">
    <source>
        <dbReference type="Proteomes" id="UP000756387"/>
    </source>
</evidence>
<keyword evidence="4" id="KW-0238">DNA-binding</keyword>
<dbReference type="GO" id="GO:0008483">
    <property type="term" value="F:transaminase activity"/>
    <property type="evidence" value="ECO:0007669"/>
    <property type="project" value="UniProtKB-KW"/>
</dbReference>
<dbReference type="Gene3D" id="1.10.10.10">
    <property type="entry name" value="Winged helix-like DNA-binding domain superfamily/Winged helix DNA-binding domain"/>
    <property type="match status" value="1"/>
</dbReference>
<dbReference type="SUPFAM" id="SSF46785">
    <property type="entry name" value="Winged helix' DNA-binding domain"/>
    <property type="match status" value="1"/>
</dbReference>
<evidence type="ECO:0000256" key="5">
    <source>
        <dbReference type="ARBA" id="ARBA00023163"/>
    </source>
</evidence>
<dbReference type="CDD" id="cd07377">
    <property type="entry name" value="WHTH_GntR"/>
    <property type="match status" value="1"/>
</dbReference>
<feature type="domain" description="HTH gntR-type" evidence="6">
    <location>
        <begin position="15"/>
        <end position="83"/>
    </location>
</feature>
<keyword evidence="7" id="KW-0808">Transferase</keyword>
<accession>A0ABR9RUB6</accession>
<dbReference type="Proteomes" id="UP000756387">
    <property type="component" value="Unassembled WGS sequence"/>
</dbReference>
<protein>
    <submittedName>
        <fullName evidence="7">PLP-dependent aminotransferase family protein</fullName>
    </submittedName>
</protein>
<dbReference type="InterPro" id="IPR004839">
    <property type="entry name" value="Aminotransferase_I/II_large"/>
</dbReference>
<evidence type="ECO:0000259" key="6">
    <source>
        <dbReference type="PROSITE" id="PS50949"/>
    </source>
</evidence>
<gene>
    <name evidence="7" type="ORF">IEQ44_10700</name>
</gene>
<evidence type="ECO:0000256" key="1">
    <source>
        <dbReference type="ARBA" id="ARBA00005384"/>
    </source>
</evidence>
<dbReference type="PRINTS" id="PR00035">
    <property type="entry name" value="HTHGNTR"/>
</dbReference>
<dbReference type="InterPro" id="IPR051446">
    <property type="entry name" value="HTH_trans_reg/aminotransferase"/>
</dbReference>
<comment type="similarity">
    <text evidence="1">In the C-terminal section; belongs to the class-I pyridoxal-phosphate-dependent aminotransferase family.</text>
</comment>
<name>A0ABR9RUB6_9ACTN</name>
<keyword evidence="7" id="KW-0032">Aminotransferase</keyword>
<dbReference type="InterPro" id="IPR036388">
    <property type="entry name" value="WH-like_DNA-bd_sf"/>
</dbReference>
<dbReference type="InterPro" id="IPR036390">
    <property type="entry name" value="WH_DNA-bd_sf"/>
</dbReference>
<dbReference type="EMBL" id="JADCSA010000009">
    <property type="protein sequence ID" value="MBE7325126.1"/>
    <property type="molecule type" value="Genomic_DNA"/>
</dbReference>
<evidence type="ECO:0000256" key="2">
    <source>
        <dbReference type="ARBA" id="ARBA00022898"/>
    </source>
</evidence>
<dbReference type="Gene3D" id="3.40.640.10">
    <property type="entry name" value="Type I PLP-dependent aspartate aminotransferase-like (Major domain)"/>
    <property type="match status" value="1"/>
</dbReference>
<evidence type="ECO:0000313" key="7">
    <source>
        <dbReference type="EMBL" id="MBE7325126.1"/>
    </source>
</evidence>
<reference evidence="7 8" key="1">
    <citation type="submission" date="2020-10" db="EMBL/GenBank/DDBJ databases">
        <title>Nocardioides sp. isolated from sludge.</title>
        <authorList>
            <person name="Zhang X."/>
        </authorList>
    </citation>
    <scope>NUCLEOTIDE SEQUENCE [LARGE SCALE GENOMIC DNA]</scope>
    <source>
        <strain evidence="7 8">Y6</strain>
    </source>
</reference>
<dbReference type="InterPro" id="IPR000524">
    <property type="entry name" value="Tscrpt_reg_HTH_GntR"/>
</dbReference>
<sequence length="449" mass="48280">MPTSLPLQLDRHSRTPLSVQLSDAVRRLALDGTLAPGDRMPSTRALAAELEVSRATVETAWDQLRAEGWLEGRTGAGTWVAAGPEITVRRTPARAPSPPPPRDLVAMDAGTPWRPDAWPRSLDASWRRAWRNVADATAPRGYDDPRGLPALRVALAERIARTRGLDVDPDDVLVTSGTTQGLRHLLTALPATPVAVEDPGYRAAVAVVLASGRSVVDLPATAPVERLRGLSAVYVTPAHQHPLGHVMGADERVRLLAAAERDDVVVVEDDYDSEFRYDVAPVPALAAMAPDRVALLGTASKSVMPSLRLGWTVVPRRLRPAIDAFRALTHDTPPWGVQAAFASLLRDGYVDGVVRAARRTYAERAPRVVAALSPYAELAGPVAGMYATWLVDEPRAVRAQQATQEAGFRVNLLSTYCRSAPLSGLVVGFAGPNDDELERALDVIARALT</sequence>
<evidence type="ECO:0000256" key="4">
    <source>
        <dbReference type="ARBA" id="ARBA00023125"/>
    </source>
</evidence>
<evidence type="ECO:0000256" key="3">
    <source>
        <dbReference type="ARBA" id="ARBA00023015"/>
    </source>
</evidence>
<organism evidence="7 8">
    <name type="scientific">Nocardioides malaquae</name>
    <dbReference type="NCBI Taxonomy" id="2773426"/>
    <lineage>
        <taxon>Bacteria</taxon>
        <taxon>Bacillati</taxon>
        <taxon>Actinomycetota</taxon>
        <taxon>Actinomycetes</taxon>
        <taxon>Propionibacteriales</taxon>
        <taxon>Nocardioidaceae</taxon>
        <taxon>Nocardioides</taxon>
    </lineage>
</organism>
<dbReference type="PROSITE" id="PS50949">
    <property type="entry name" value="HTH_GNTR"/>
    <property type="match status" value="1"/>
</dbReference>
<keyword evidence="3" id="KW-0805">Transcription regulation</keyword>
<keyword evidence="5" id="KW-0804">Transcription</keyword>